<dbReference type="Proteomes" id="UP000052978">
    <property type="component" value="Unassembled WGS sequence"/>
</dbReference>
<dbReference type="Gene3D" id="1.10.167.10">
    <property type="entry name" value="Regulator of G-protein Signalling 4, domain 2"/>
    <property type="match status" value="1"/>
</dbReference>
<comment type="subcellular location">
    <subcellularLocation>
        <location evidence="1">Cytoplasm</location>
    </subcellularLocation>
</comment>
<keyword evidence="9" id="KW-0119">Carbohydrate metabolism</keyword>
<keyword evidence="20" id="KW-1185">Reference proteome</keyword>
<evidence type="ECO:0000256" key="12">
    <source>
        <dbReference type="ARBA" id="ARBA00041376"/>
    </source>
</evidence>
<dbReference type="GO" id="GO:0008747">
    <property type="term" value="F:N-acetylneuraminate lyase activity"/>
    <property type="evidence" value="ECO:0007669"/>
    <property type="project" value="UniProtKB-EC"/>
</dbReference>
<evidence type="ECO:0000256" key="3">
    <source>
        <dbReference type="ARBA" id="ARBA00006324"/>
    </source>
</evidence>
<evidence type="ECO:0000256" key="9">
    <source>
        <dbReference type="ARBA" id="ARBA00023277"/>
    </source>
</evidence>
<dbReference type="PANTHER" id="PTHR47079:SF1">
    <property type="entry name" value="REGULATOR OF G-PROTEIN SIGNALING PROTEIN-LIKE"/>
    <property type="match status" value="1"/>
</dbReference>
<dbReference type="InterPro" id="IPR013785">
    <property type="entry name" value="Aldolase_TIM"/>
</dbReference>
<name>S7NG30_MYOBR</name>
<protein>
    <recommendedName>
        <fullName evidence="10">N-acetylneuraminate lyase</fullName>
        <ecNumber evidence="5">4.1.3.3</ecNumber>
    </recommendedName>
    <alternativeName>
        <fullName evidence="16">N-acetylneuraminate pyruvate-lyase</fullName>
    </alternativeName>
    <alternativeName>
        <fullName evidence="11">N-acetylneuraminic acid aldolase</fullName>
    </alternativeName>
    <alternativeName>
        <fullName evidence="15">Sialate lyase</fullName>
    </alternativeName>
    <alternativeName>
        <fullName evidence="12">Sialate-pyruvate lyase</fullName>
    </alternativeName>
    <alternativeName>
        <fullName evidence="13">Sialic acid aldolase</fullName>
    </alternativeName>
    <alternativeName>
        <fullName evidence="14">Sialic acid lyase</fullName>
    </alternativeName>
</protein>
<dbReference type="EMBL" id="KE164257">
    <property type="protein sequence ID" value="EPQ16409.1"/>
    <property type="molecule type" value="Genomic_DNA"/>
</dbReference>
<evidence type="ECO:0000256" key="2">
    <source>
        <dbReference type="ARBA" id="ARBA00004878"/>
    </source>
</evidence>
<reference evidence="19 20" key="1">
    <citation type="journal article" date="2013" name="Nat. Commun.">
        <title>Genome analysis reveals insights into physiology and longevity of the Brandt's bat Myotis brandtii.</title>
        <authorList>
            <person name="Seim I."/>
            <person name="Fang X."/>
            <person name="Xiong Z."/>
            <person name="Lobanov A.V."/>
            <person name="Huang Z."/>
            <person name="Ma S."/>
            <person name="Feng Y."/>
            <person name="Turanov A.A."/>
            <person name="Zhu Y."/>
            <person name="Lenz T.L."/>
            <person name="Gerashchenko M.V."/>
            <person name="Fan D."/>
            <person name="Hee Yim S."/>
            <person name="Yao X."/>
            <person name="Jordan D."/>
            <person name="Xiong Y."/>
            <person name="Ma Y."/>
            <person name="Lyapunov A.N."/>
            <person name="Chen G."/>
            <person name="Kulakova O.I."/>
            <person name="Sun Y."/>
            <person name="Lee S.G."/>
            <person name="Bronson R.T."/>
            <person name="Moskalev A.A."/>
            <person name="Sunyaev S.R."/>
            <person name="Zhang G."/>
            <person name="Krogh A."/>
            <person name="Wang J."/>
            <person name="Gladyshev V.N."/>
        </authorList>
    </citation>
    <scope>NUCLEOTIDE SEQUENCE [LARGE SCALE GENOMIC DNA]</scope>
</reference>
<proteinExistence type="inferred from homology"/>
<dbReference type="Pfam" id="PF00701">
    <property type="entry name" value="DHDPS"/>
    <property type="match status" value="1"/>
</dbReference>
<evidence type="ECO:0000256" key="1">
    <source>
        <dbReference type="ARBA" id="ARBA00004496"/>
    </source>
</evidence>
<evidence type="ECO:0000256" key="14">
    <source>
        <dbReference type="ARBA" id="ARBA00042218"/>
    </source>
</evidence>
<dbReference type="eggNOG" id="ENOG502QPIJ">
    <property type="taxonomic scope" value="Eukaryota"/>
</dbReference>
<dbReference type="FunFam" id="3.20.20.70:FF:000133">
    <property type="entry name" value="N-acetylneuraminate pyruvate lyase"/>
    <property type="match status" value="1"/>
</dbReference>
<dbReference type="InterPro" id="IPR016137">
    <property type="entry name" value="RGS"/>
</dbReference>
<dbReference type="PANTHER" id="PTHR47079">
    <property type="entry name" value="REGULATOR OF G-PROTEIN SIGNALING PROTEIN-LIKE"/>
    <property type="match status" value="1"/>
</dbReference>
<dbReference type="GO" id="GO:0005975">
    <property type="term" value="P:carbohydrate metabolic process"/>
    <property type="evidence" value="ECO:0007669"/>
    <property type="project" value="InterPro"/>
</dbReference>
<dbReference type="GO" id="GO:0005737">
    <property type="term" value="C:cytoplasm"/>
    <property type="evidence" value="ECO:0007669"/>
    <property type="project" value="UniProtKB-SubCell"/>
</dbReference>
<keyword evidence="7" id="KW-0456">Lyase</keyword>
<evidence type="ECO:0000256" key="16">
    <source>
        <dbReference type="ARBA" id="ARBA00043127"/>
    </source>
</evidence>
<organism evidence="19 20">
    <name type="scientific">Myotis brandtii</name>
    <name type="common">Brandt's bat</name>
    <dbReference type="NCBI Taxonomy" id="109478"/>
    <lineage>
        <taxon>Eukaryota</taxon>
        <taxon>Metazoa</taxon>
        <taxon>Chordata</taxon>
        <taxon>Craniata</taxon>
        <taxon>Vertebrata</taxon>
        <taxon>Euteleostomi</taxon>
        <taxon>Mammalia</taxon>
        <taxon>Eutheria</taxon>
        <taxon>Laurasiatheria</taxon>
        <taxon>Chiroptera</taxon>
        <taxon>Yangochiroptera</taxon>
        <taxon>Vespertilionidae</taxon>
        <taxon>Myotis</taxon>
    </lineage>
</organism>
<evidence type="ECO:0000256" key="5">
    <source>
        <dbReference type="ARBA" id="ARBA00012911"/>
    </source>
</evidence>
<evidence type="ECO:0000256" key="15">
    <source>
        <dbReference type="ARBA" id="ARBA00042346"/>
    </source>
</evidence>
<dbReference type="CDD" id="cd00954">
    <property type="entry name" value="NAL"/>
    <property type="match status" value="1"/>
</dbReference>
<evidence type="ECO:0000256" key="17">
    <source>
        <dbReference type="ARBA" id="ARBA00044906"/>
    </source>
</evidence>
<evidence type="ECO:0000256" key="8">
    <source>
        <dbReference type="ARBA" id="ARBA00023270"/>
    </source>
</evidence>
<comment type="subunit">
    <text evidence="4">Homotetramer.</text>
</comment>
<evidence type="ECO:0000256" key="10">
    <source>
        <dbReference type="ARBA" id="ARBA00039936"/>
    </source>
</evidence>
<evidence type="ECO:0000256" key="13">
    <source>
        <dbReference type="ARBA" id="ARBA00041560"/>
    </source>
</evidence>
<evidence type="ECO:0000256" key="7">
    <source>
        <dbReference type="ARBA" id="ARBA00023239"/>
    </source>
</evidence>
<dbReference type="PROSITE" id="PS50132">
    <property type="entry name" value="RGS"/>
    <property type="match status" value="1"/>
</dbReference>
<dbReference type="PRINTS" id="PR00146">
    <property type="entry name" value="DHPICSNTHASE"/>
</dbReference>
<evidence type="ECO:0000256" key="11">
    <source>
        <dbReference type="ARBA" id="ARBA00041211"/>
    </source>
</evidence>
<accession>S7NG30</accession>
<dbReference type="InterPro" id="IPR036305">
    <property type="entry name" value="RGS_sf"/>
</dbReference>
<keyword evidence="8" id="KW-0704">Schiff base</keyword>
<evidence type="ECO:0000313" key="19">
    <source>
        <dbReference type="EMBL" id="EPQ16409.1"/>
    </source>
</evidence>
<feature type="domain" description="RGS" evidence="18">
    <location>
        <begin position="649"/>
        <end position="713"/>
    </location>
</feature>
<dbReference type="InterPro" id="IPR044926">
    <property type="entry name" value="RGS_subdomain_2"/>
</dbReference>
<dbReference type="Pfam" id="PF00615">
    <property type="entry name" value="RGS"/>
    <property type="match status" value="1"/>
</dbReference>
<dbReference type="InterPro" id="IPR053282">
    <property type="entry name" value="RGS_domain-containing"/>
</dbReference>
<gene>
    <name evidence="19" type="ORF">D623_10022781</name>
</gene>
<dbReference type="SMART" id="SM01130">
    <property type="entry name" value="DHDPS"/>
    <property type="match status" value="1"/>
</dbReference>
<comment type="pathway">
    <text evidence="2">Amino-sugar metabolism; N-acetylneuraminate degradation.</text>
</comment>
<keyword evidence="6" id="KW-0963">Cytoplasm</keyword>
<dbReference type="SUPFAM" id="SSF51569">
    <property type="entry name" value="Aldolase"/>
    <property type="match status" value="1"/>
</dbReference>
<dbReference type="InterPro" id="IPR005264">
    <property type="entry name" value="NanA"/>
</dbReference>
<dbReference type="SUPFAM" id="SSF48097">
    <property type="entry name" value="Regulator of G-protein signaling, RGS"/>
    <property type="match status" value="2"/>
</dbReference>
<evidence type="ECO:0000256" key="4">
    <source>
        <dbReference type="ARBA" id="ARBA00011881"/>
    </source>
</evidence>
<evidence type="ECO:0000256" key="6">
    <source>
        <dbReference type="ARBA" id="ARBA00022490"/>
    </source>
</evidence>
<comment type="similarity">
    <text evidence="3">Belongs to the DapA family. NanA subfamily.</text>
</comment>
<evidence type="ECO:0000259" key="18">
    <source>
        <dbReference type="PROSITE" id="PS50132"/>
    </source>
</evidence>
<comment type="catalytic activity">
    <reaction evidence="17">
        <text>aceneuramate = aldehydo-N-acetyl-D-mannosamine + pyruvate</text>
        <dbReference type="Rhea" id="RHEA:23296"/>
        <dbReference type="ChEBI" id="CHEBI:15361"/>
        <dbReference type="ChEBI" id="CHEBI:17122"/>
        <dbReference type="ChEBI" id="CHEBI:173083"/>
        <dbReference type="EC" id="4.1.3.3"/>
    </reaction>
</comment>
<dbReference type="Gene3D" id="3.20.20.70">
    <property type="entry name" value="Aldolase class I"/>
    <property type="match status" value="1"/>
</dbReference>
<dbReference type="EC" id="4.1.3.3" evidence="5"/>
<dbReference type="InterPro" id="IPR002220">
    <property type="entry name" value="DapA-like"/>
</dbReference>
<sequence>MCRTGDILDWVKCLASVFGQTPFYTVENAQWSLWPEIPHDLIPKYKGLLTWLGKYRLPFFCKTNLCFHYILCQELISFINSPEGAKMMRWKKADQWLLQKCIGGVRGMWRFCTYLKGSAGEELVDFWILAEKILGIDEMDLELRDHYLSLLLVLKATHLQEGSRVVTLCNMNIKSLLNLSIWHPNQSTTRREILSNMQKVALFKLQSYWLPNFHTHAKTIIAKEESCQHLMQEYETRQCSLCCTHAGELPLNMSIKKSCHPQRRYSSRKIKGKMWQLIDHASWSLELDTKPGDNSTSSQEICPQEKVVVHMPSLKKASSKEGISGSLEKDSLRARKSNMKKKAKSHLHMEGLFETKISTHLRTATPIIRHSPRLTIKGAIKKRLSLGYTHWALCADAFAGSPFRDHLKKLNLKMEIQLLDLWQDLHHFLNVLMNNRKTGNAIFWHILGNRICELYLNEQIGPRLPLKSQTIEGLKELLPSGNMNPWIPKAQEEICQTQTSVNHTRRHKKDAISKQENILLYKRLEESLALSQGLANMEEMDSVQWRKLATEDLRHDGSLRVELKSPVFLTDIEKMSFEELCYKYPKVAIEKISEDYKIYCEKAPTSKMDYQYKVYRQITRESRTHSPPHKEASLKKIPVVRKPSHRPRNLAEVFRNVQHLEYFTEFLKERKAEGPLQFLMALQKISIETDEQVSKSLVENVMETYFSDIVPAEEVLQCDDPIIREVSQKGRLSTNSLLILQSCVMKSLEEKWFKEYQELFPDFPQEVQAQIRTVYRKPSKTSSMQMQEPQKRIWPKLVGFIKSFCKYRRCMNNVNLRQEFEKYLHLELNNKENYPASPNVPARPSPHHSNVRSAEENGDVIFMKRRIFGHRVITVNFALSDLYFFSEMERFNDLVSSAHVLQVSWAYNENDVILMKSKINIILKLYLQSEVPPRLRVNITESQRDAIISAIAEGRLDRSIFHGAIISLFPVIMYFWKSSMASRKKKLQGLVAATITPMTEHGEINLSVIGQYVDYLVEKQGVKNIFVNGTTGEGLSLSISERRRVAEEWVTKGRNKLDQVVIHVGALSLKESQELAKHAAEIGADGIAVIAPFFLKPQNKDDLTAFLKEVAAAAPALPFYYYHIPALTGVKIRAEELLDGIQEKIPTFQGLKFSDTDLLDFGQCVDQNRQRQFAFLFGVDEQLLSALVMGATGAVGSTYNYLGKKTNQMLEAYERKDFSSALNDQFCIQRFINFVIKLGFGVSQTKAIMTLVSGIPMGPPRLPLQRASKEFIDNAEAKLKSLGFLSFTDLKNGNLETSS</sequence>
<evidence type="ECO:0000313" key="20">
    <source>
        <dbReference type="Proteomes" id="UP000052978"/>
    </source>
</evidence>